<dbReference type="AlphaFoldDB" id="A0A928TUX8"/>
<protein>
    <submittedName>
        <fullName evidence="7">EamA family transporter</fullName>
    </submittedName>
</protein>
<feature type="transmembrane region" description="Helical" evidence="5">
    <location>
        <begin position="236"/>
        <end position="256"/>
    </location>
</feature>
<keyword evidence="3 5" id="KW-1133">Transmembrane helix</keyword>
<feature type="transmembrane region" description="Helical" evidence="5">
    <location>
        <begin position="210"/>
        <end position="229"/>
    </location>
</feature>
<dbReference type="Pfam" id="PF00892">
    <property type="entry name" value="EamA"/>
    <property type="match status" value="2"/>
</dbReference>
<dbReference type="InterPro" id="IPR050638">
    <property type="entry name" value="AA-Vitamin_Transporters"/>
</dbReference>
<organism evidence="7 8">
    <name type="scientific">candidate division WWE3 bacterium</name>
    <dbReference type="NCBI Taxonomy" id="2053526"/>
    <lineage>
        <taxon>Bacteria</taxon>
        <taxon>Katanobacteria</taxon>
    </lineage>
</organism>
<feature type="transmembrane region" description="Helical" evidence="5">
    <location>
        <begin position="115"/>
        <end position="132"/>
    </location>
</feature>
<dbReference type="SUPFAM" id="SSF103481">
    <property type="entry name" value="Multidrug resistance efflux transporter EmrE"/>
    <property type="match status" value="2"/>
</dbReference>
<dbReference type="InterPro" id="IPR037185">
    <property type="entry name" value="EmrE-like"/>
</dbReference>
<proteinExistence type="predicted"/>
<feature type="transmembrane region" description="Helical" evidence="5">
    <location>
        <begin position="262"/>
        <end position="283"/>
    </location>
</feature>
<evidence type="ECO:0000256" key="2">
    <source>
        <dbReference type="ARBA" id="ARBA00022692"/>
    </source>
</evidence>
<feature type="domain" description="EamA" evidence="6">
    <location>
        <begin position="141"/>
        <end position="280"/>
    </location>
</feature>
<evidence type="ECO:0000256" key="1">
    <source>
        <dbReference type="ARBA" id="ARBA00004141"/>
    </source>
</evidence>
<dbReference type="PANTHER" id="PTHR32322">
    <property type="entry name" value="INNER MEMBRANE TRANSPORTER"/>
    <property type="match status" value="1"/>
</dbReference>
<comment type="subcellular location">
    <subcellularLocation>
        <location evidence="1">Membrane</location>
        <topology evidence="1">Multi-pass membrane protein</topology>
    </subcellularLocation>
</comment>
<feature type="domain" description="EamA" evidence="6">
    <location>
        <begin position="6"/>
        <end position="130"/>
    </location>
</feature>
<accession>A0A928TUX8</accession>
<evidence type="ECO:0000259" key="6">
    <source>
        <dbReference type="Pfam" id="PF00892"/>
    </source>
</evidence>
<feature type="transmembrane region" description="Helical" evidence="5">
    <location>
        <begin position="88"/>
        <end position="108"/>
    </location>
</feature>
<evidence type="ECO:0000313" key="8">
    <source>
        <dbReference type="Proteomes" id="UP000710385"/>
    </source>
</evidence>
<dbReference type="GO" id="GO:0016020">
    <property type="term" value="C:membrane"/>
    <property type="evidence" value="ECO:0007669"/>
    <property type="project" value="UniProtKB-SubCell"/>
</dbReference>
<dbReference type="InterPro" id="IPR000620">
    <property type="entry name" value="EamA_dom"/>
</dbReference>
<reference evidence="7" key="1">
    <citation type="submission" date="2020-05" db="EMBL/GenBank/DDBJ databases">
        <title>High-Quality Genomes of Partial-Nitritation/Anammox System by Hierarchical Clustering Based Hybrid Assembly.</title>
        <authorList>
            <person name="Liu L."/>
            <person name="Wang Y."/>
            <person name="Che Y."/>
            <person name="Chen Y."/>
            <person name="Xia Y."/>
            <person name="Luo R."/>
            <person name="Cheng S.H."/>
            <person name="Zheng C."/>
            <person name="Zhang T."/>
        </authorList>
    </citation>
    <scope>NUCLEOTIDE SEQUENCE</scope>
    <source>
        <strain evidence="7">H1_PAT1</strain>
    </source>
</reference>
<dbReference type="Proteomes" id="UP000710385">
    <property type="component" value="Unassembled WGS sequence"/>
</dbReference>
<feature type="transmembrane region" description="Helical" evidence="5">
    <location>
        <begin position="7"/>
        <end position="26"/>
    </location>
</feature>
<evidence type="ECO:0000256" key="4">
    <source>
        <dbReference type="ARBA" id="ARBA00023136"/>
    </source>
</evidence>
<dbReference type="EMBL" id="JABTTY010000002">
    <property type="protein sequence ID" value="MBE7525811.1"/>
    <property type="molecule type" value="Genomic_DNA"/>
</dbReference>
<feature type="transmembrane region" description="Helical" evidence="5">
    <location>
        <begin position="32"/>
        <end position="51"/>
    </location>
</feature>
<feature type="transmembrane region" description="Helical" evidence="5">
    <location>
        <begin position="63"/>
        <end position="82"/>
    </location>
</feature>
<evidence type="ECO:0000313" key="7">
    <source>
        <dbReference type="EMBL" id="MBE7525811.1"/>
    </source>
</evidence>
<feature type="transmembrane region" description="Helical" evidence="5">
    <location>
        <begin position="138"/>
        <end position="156"/>
    </location>
</feature>
<keyword evidence="4 5" id="KW-0472">Membrane</keyword>
<gene>
    <name evidence="7" type="ORF">HS096_05840</name>
</gene>
<keyword evidence="2 5" id="KW-0812">Transmembrane</keyword>
<evidence type="ECO:0000256" key="5">
    <source>
        <dbReference type="SAM" id="Phobius"/>
    </source>
</evidence>
<comment type="caution">
    <text evidence="7">The sequence shown here is derived from an EMBL/GenBank/DDBJ whole genome shotgun (WGS) entry which is preliminary data.</text>
</comment>
<feature type="transmembrane region" description="Helical" evidence="5">
    <location>
        <begin position="168"/>
        <end position="190"/>
    </location>
</feature>
<name>A0A928TUX8_UNCKA</name>
<dbReference type="PANTHER" id="PTHR32322:SF9">
    <property type="entry name" value="AMINO-ACID METABOLITE EFFLUX PUMP-RELATED"/>
    <property type="match status" value="1"/>
</dbReference>
<evidence type="ECO:0000256" key="3">
    <source>
        <dbReference type="ARBA" id="ARBA00022989"/>
    </source>
</evidence>
<sequence>MHLQHIALAVFVAVIWGFNFVMIKAGLDELPPVLLCALRFFFAAFPAVFFVQRPAIAFRHVLIFGFTMFALQFTLLFFGMAAGATAGLASLLLQVQAFFTVLLAVVFLDEKPSGWQITGAIVAFCGIGLVAANLGGDISALGMVLIVAAAASWGAGNLISKRLGKIDMLALVIWGSFVAWPPLLLVSFIFEQDAWNLASMSELTWRSFASIGYNAYPVTLLGFAAWNWLMSHYPAATVAPFSLLVPVFGFASSAFVMGEPIYAWKIAAAVLIITGLCINLLGFASPESAASSRSVSTVIFLPVFFWRIQTS</sequence>